<organism evidence="5 6">
    <name type="scientific">Clathrus columnatus</name>
    <dbReference type="NCBI Taxonomy" id="1419009"/>
    <lineage>
        <taxon>Eukaryota</taxon>
        <taxon>Fungi</taxon>
        <taxon>Dikarya</taxon>
        <taxon>Basidiomycota</taxon>
        <taxon>Agaricomycotina</taxon>
        <taxon>Agaricomycetes</taxon>
        <taxon>Phallomycetidae</taxon>
        <taxon>Phallales</taxon>
        <taxon>Clathraceae</taxon>
        <taxon>Clathrus</taxon>
    </lineage>
</organism>
<feature type="region of interest" description="Disordered" evidence="3">
    <location>
        <begin position="250"/>
        <end position="305"/>
    </location>
</feature>
<name>A0AAV5A7K0_9AGAM</name>
<proteinExistence type="predicted"/>
<dbReference type="InterPro" id="IPR045134">
    <property type="entry name" value="UHRF1/2-like"/>
</dbReference>
<keyword evidence="1 2" id="KW-0539">Nucleus</keyword>
<dbReference type="Proteomes" id="UP001050691">
    <property type="component" value="Unassembled WGS sequence"/>
</dbReference>
<dbReference type="GO" id="GO:0044027">
    <property type="term" value="P:negative regulation of gene expression via chromosomal CpG island methylation"/>
    <property type="evidence" value="ECO:0007669"/>
    <property type="project" value="TreeGrafter"/>
</dbReference>
<dbReference type="SUPFAM" id="SSF88697">
    <property type="entry name" value="PUA domain-like"/>
    <property type="match status" value="1"/>
</dbReference>
<dbReference type="SMART" id="SM00466">
    <property type="entry name" value="SRA"/>
    <property type="match status" value="1"/>
</dbReference>
<comment type="subcellular location">
    <subcellularLocation>
        <location evidence="2">Nucleus</location>
    </subcellularLocation>
</comment>
<evidence type="ECO:0000256" key="1">
    <source>
        <dbReference type="ARBA" id="ARBA00023242"/>
    </source>
</evidence>
<dbReference type="PANTHER" id="PTHR14140:SF27">
    <property type="entry name" value="OS04G0289800 PROTEIN"/>
    <property type="match status" value="1"/>
</dbReference>
<dbReference type="PANTHER" id="PTHR14140">
    <property type="entry name" value="E3 UBIQUITIN-PROTEIN LIGASE UHRF-RELATED"/>
    <property type="match status" value="1"/>
</dbReference>
<feature type="compositionally biased region" description="Basic and acidic residues" evidence="3">
    <location>
        <begin position="64"/>
        <end position="76"/>
    </location>
</feature>
<dbReference type="InterPro" id="IPR003105">
    <property type="entry name" value="SRA_YDG"/>
</dbReference>
<dbReference type="Gene3D" id="2.30.280.10">
    <property type="entry name" value="SRA-YDG"/>
    <property type="match status" value="1"/>
</dbReference>
<feature type="compositionally biased region" description="Acidic residues" evidence="3">
    <location>
        <begin position="262"/>
        <end position="278"/>
    </location>
</feature>
<keyword evidence="6" id="KW-1185">Reference proteome</keyword>
<sequence length="305" mass="33907">MDFGAIRQQNIDANIKLLKSLGFENPVIPRTSKKNASPRPKKRKPNNTQKGDAERPRKIAKIASEQKQHPVDDSGRRRSQRIAAAKPKPDLQIYSDGEDRSESEYENETQTRRTKTRLKVVVKSSNTEAECSTDAIHAPFVAGIAGSAQDGAYSVALSGGYEDDVDLGYAFTYTGSGGRNLKGTKDKPKNRSVETRRPVRVVRGYKLDSEFAPAHGYRYDGLYTVEKAWLERGLNAHGYKVCKFAFKRLPGQPPLPRKEDGDGTSENEEQDGNSEDEPTDAKKVADNTSTEEPNEEREQTSDEAD</sequence>
<evidence type="ECO:0000313" key="6">
    <source>
        <dbReference type="Proteomes" id="UP001050691"/>
    </source>
</evidence>
<dbReference type="Pfam" id="PF02182">
    <property type="entry name" value="SAD_SRA"/>
    <property type="match status" value="1"/>
</dbReference>
<dbReference type="GO" id="GO:0005634">
    <property type="term" value="C:nucleus"/>
    <property type="evidence" value="ECO:0007669"/>
    <property type="project" value="UniProtKB-SubCell"/>
</dbReference>
<dbReference type="InterPro" id="IPR036987">
    <property type="entry name" value="SRA-YDG_sf"/>
</dbReference>
<evidence type="ECO:0000313" key="5">
    <source>
        <dbReference type="EMBL" id="GJJ09637.1"/>
    </source>
</evidence>
<dbReference type="AlphaFoldDB" id="A0AAV5A7K0"/>
<reference evidence="5" key="1">
    <citation type="submission" date="2021-10" db="EMBL/GenBank/DDBJ databases">
        <title>De novo Genome Assembly of Clathrus columnatus (Basidiomycota, Fungi) Using Illumina and Nanopore Sequence Data.</title>
        <authorList>
            <person name="Ogiso-Tanaka E."/>
            <person name="Itagaki H."/>
            <person name="Hosoya T."/>
            <person name="Hosaka K."/>
        </authorList>
    </citation>
    <scope>NUCLEOTIDE SEQUENCE</scope>
    <source>
        <strain evidence="5">MO-923</strain>
    </source>
</reference>
<dbReference type="GO" id="GO:0061630">
    <property type="term" value="F:ubiquitin protein ligase activity"/>
    <property type="evidence" value="ECO:0007669"/>
    <property type="project" value="TreeGrafter"/>
</dbReference>
<dbReference type="PROSITE" id="PS51015">
    <property type="entry name" value="YDG"/>
    <property type="match status" value="1"/>
</dbReference>
<gene>
    <name evidence="5" type="ORF">Clacol_003861</name>
</gene>
<evidence type="ECO:0000259" key="4">
    <source>
        <dbReference type="PROSITE" id="PS51015"/>
    </source>
</evidence>
<protein>
    <recommendedName>
        <fullName evidence="4">YDG domain-containing protein</fullName>
    </recommendedName>
</protein>
<evidence type="ECO:0000256" key="2">
    <source>
        <dbReference type="PROSITE-ProRule" id="PRU00358"/>
    </source>
</evidence>
<dbReference type="InterPro" id="IPR015947">
    <property type="entry name" value="PUA-like_sf"/>
</dbReference>
<feature type="domain" description="YDG" evidence="4">
    <location>
        <begin position="114"/>
        <end position="248"/>
    </location>
</feature>
<accession>A0AAV5A7K0</accession>
<comment type="caution">
    <text evidence="5">The sequence shown here is derived from an EMBL/GenBank/DDBJ whole genome shotgun (WGS) entry which is preliminary data.</text>
</comment>
<dbReference type="EMBL" id="BPWL01000004">
    <property type="protein sequence ID" value="GJJ09637.1"/>
    <property type="molecule type" value="Genomic_DNA"/>
</dbReference>
<dbReference type="GO" id="GO:0016567">
    <property type="term" value="P:protein ubiquitination"/>
    <property type="evidence" value="ECO:0007669"/>
    <property type="project" value="TreeGrafter"/>
</dbReference>
<feature type="compositionally biased region" description="Basic and acidic residues" evidence="3">
    <location>
        <begin position="296"/>
        <end position="305"/>
    </location>
</feature>
<feature type="region of interest" description="Disordered" evidence="3">
    <location>
        <begin position="20"/>
        <end position="113"/>
    </location>
</feature>
<evidence type="ECO:0000256" key="3">
    <source>
        <dbReference type="SAM" id="MobiDB-lite"/>
    </source>
</evidence>